<proteinExistence type="predicted"/>
<evidence type="ECO:0000256" key="1">
    <source>
        <dbReference type="SAM" id="Phobius"/>
    </source>
</evidence>
<keyword evidence="1" id="KW-1133">Transmembrane helix</keyword>
<sequence>MAIQQVTLIVPPDIQQGLLTGEYSQIGSVIRNSSGHIVRHLKEAKISIKKEVPNVAQKSLANKNIVFGIVTIGVLAMGGTGYYIYISKKQKNLAKKIIQFLTDFLISAQDGTLTEKDVDEFVLFLSKNEQNLAKLKLDNRISEPLTLVKEYTMKFAEANDFKVEDTILKEKYIPDNVIDLRSYLSIQKEIYQSDAL</sequence>
<evidence type="ECO:0000313" key="2">
    <source>
        <dbReference type="EMBL" id="MBP2623346.1"/>
    </source>
</evidence>
<keyword evidence="3" id="KW-1185">Reference proteome</keyword>
<dbReference type="RefSeq" id="WP_209627849.1">
    <property type="nucleotide sequence ID" value="NZ_PRDG01000003.1"/>
</dbReference>
<keyword evidence="1" id="KW-0812">Transmembrane</keyword>
<organism evidence="2 3">
    <name type="scientific">Streptococcus oricebi</name>
    <dbReference type="NCBI Taxonomy" id="1547447"/>
    <lineage>
        <taxon>Bacteria</taxon>
        <taxon>Bacillati</taxon>
        <taxon>Bacillota</taxon>
        <taxon>Bacilli</taxon>
        <taxon>Lactobacillales</taxon>
        <taxon>Streptococcaceae</taxon>
        <taxon>Streptococcus</taxon>
    </lineage>
</organism>
<gene>
    <name evidence="2" type="ORF">C4K46_05265</name>
</gene>
<dbReference type="EMBL" id="PRDG01000003">
    <property type="protein sequence ID" value="MBP2623346.1"/>
    <property type="molecule type" value="Genomic_DNA"/>
</dbReference>
<name>A0ABS5B3U8_9STRE</name>
<dbReference type="Proteomes" id="UP001519296">
    <property type="component" value="Unassembled WGS sequence"/>
</dbReference>
<accession>A0ABS5B3U8</accession>
<keyword evidence="1" id="KW-0472">Membrane</keyword>
<comment type="caution">
    <text evidence="2">The sequence shown here is derived from an EMBL/GenBank/DDBJ whole genome shotgun (WGS) entry which is preliminary data.</text>
</comment>
<evidence type="ECO:0000313" key="3">
    <source>
        <dbReference type="Proteomes" id="UP001519296"/>
    </source>
</evidence>
<reference evidence="2 3" key="1">
    <citation type="submission" date="2018-02" db="EMBL/GenBank/DDBJ databases">
        <title>Draft genome sequence of Streptococcus oricebi CCUG 70868T type strain.</title>
        <authorList>
            <person name="Mendez V."/>
            <person name="Salva-Serra F."/>
            <person name="Jaen-Luchoro D."/>
            <person name="Gonzales-Siles L."/>
            <person name="Karlsson R."/>
            <person name="Engstrom-Jakobsson H."/>
            <person name="Busquets A."/>
            <person name="Gomila M."/>
            <person name="Pineiro-Iglesias B."/>
            <person name="Bennasar-Figueras A."/>
            <person name="Seeger M."/>
            <person name="Moore E."/>
        </authorList>
    </citation>
    <scope>NUCLEOTIDE SEQUENCE [LARGE SCALE GENOMIC DNA]</scope>
    <source>
        <strain evidence="2 3">CCUG 70868</strain>
    </source>
</reference>
<protein>
    <submittedName>
        <fullName evidence="2">Uncharacterized protein</fullName>
    </submittedName>
</protein>
<feature type="transmembrane region" description="Helical" evidence="1">
    <location>
        <begin position="65"/>
        <end position="86"/>
    </location>
</feature>